<dbReference type="InterPro" id="IPR028110">
    <property type="entry name" value="TMEM254"/>
</dbReference>
<keyword evidence="1" id="KW-0472">Membrane</keyword>
<dbReference type="EMBL" id="JARJCM010000123">
    <property type="protein sequence ID" value="KAJ7027514.1"/>
    <property type="molecule type" value="Genomic_DNA"/>
</dbReference>
<evidence type="ECO:0000313" key="2">
    <source>
        <dbReference type="EMBL" id="KAJ7027514.1"/>
    </source>
</evidence>
<keyword evidence="3" id="KW-1185">Reference proteome</keyword>
<feature type="transmembrane region" description="Helical" evidence="1">
    <location>
        <begin position="62"/>
        <end position="80"/>
    </location>
</feature>
<gene>
    <name evidence="2" type="ORF">C8F04DRAFT_1266911</name>
</gene>
<reference evidence="2" key="1">
    <citation type="submission" date="2023-03" db="EMBL/GenBank/DDBJ databases">
        <title>Massive genome expansion in bonnet fungi (Mycena s.s.) driven by repeated elements and novel gene families across ecological guilds.</title>
        <authorList>
            <consortium name="Lawrence Berkeley National Laboratory"/>
            <person name="Harder C.B."/>
            <person name="Miyauchi S."/>
            <person name="Viragh M."/>
            <person name="Kuo A."/>
            <person name="Thoen E."/>
            <person name="Andreopoulos B."/>
            <person name="Lu D."/>
            <person name="Skrede I."/>
            <person name="Drula E."/>
            <person name="Henrissat B."/>
            <person name="Morin E."/>
            <person name="Kohler A."/>
            <person name="Barry K."/>
            <person name="LaButti K."/>
            <person name="Morin E."/>
            <person name="Salamov A."/>
            <person name="Lipzen A."/>
            <person name="Mereny Z."/>
            <person name="Hegedus B."/>
            <person name="Baldrian P."/>
            <person name="Stursova M."/>
            <person name="Weitz H."/>
            <person name="Taylor A."/>
            <person name="Grigoriev I.V."/>
            <person name="Nagy L.G."/>
            <person name="Martin F."/>
            <person name="Kauserud H."/>
        </authorList>
    </citation>
    <scope>NUCLEOTIDE SEQUENCE</scope>
    <source>
        <strain evidence="2">CBHHK200</strain>
    </source>
</reference>
<name>A0AAD6SGF3_9AGAR</name>
<organism evidence="2 3">
    <name type="scientific">Mycena alexandri</name>
    <dbReference type="NCBI Taxonomy" id="1745969"/>
    <lineage>
        <taxon>Eukaryota</taxon>
        <taxon>Fungi</taxon>
        <taxon>Dikarya</taxon>
        <taxon>Basidiomycota</taxon>
        <taxon>Agaricomycotina</taxon>
        <taxon>Agaricomycetes</taxon>
        <taxon>Agaricomycetidae</taxon>
        <taxon>Agaricales</taxon>
        <taxon>Marasmiineae</taxon>
        <taxon>Mycenaceae</taxon>
        <taxon>Mycena</taxon>
    </lineage>
</organism>
<keyword evidence="1" id="KW-1133">Transmembrane helix</keyword>
<feature type="transmembrane region" description="Helical" evidence="1">
    <location>
        <begin position="27"/>
        <end position="50"/>
    </location>
</feature>
<evidence type="ECO:0000256" key="1">
    <source>
        <dbReference type="SAM" id="Phobius"/>
    </source>
</evidence>
<accession>A0AAD6SGF3</accession>
<feature type="transmembrane region" description="Helical" evidence="1">
    <location>
        <begin position="92"/>
        <end position="110"/>
    </location>
</feature>
<keyword evidence="1" id="KW-0812">Transmembrane</keyword>
<dbReference type="AlphaFoldDB" id="A0AAD6SGF3"/>
<proteinExistence type="predicted"/>
<protein>
    <submittedName>
        <fullName evidence="2">Uncharacterized protein</fullName>
    </submittedName>
</protein>
<dbReference type="Pfam" id="PF14934">
    <property type="entry name" value="TMEM254"/>
    <property type="match status" value="1"/>
</dbReference>
<comment type="caution">
    <text evidence="2">The sequence shown here is derived from an EMBL/GenBank/DDBJ whole genome shotgun (WGS) entry which is preliminary data.</text>
</comment>
<dbReference type="Proteomes" id="UP001218188">
    <property type="component" value="Unassembled WGS sequence"/>
</dbReference>
<evidence type="ECO:0000313" key="3">
    <source>
        <dbReference type="Proteomes" id="UP001218188"/>
    </source>
</evidence>
<sequence>MSDPDPAAKNSGITSFQLPPDGLVTTALLWSVIPYGAFVSPAAGSPFLPATQFLHSYVSFKSFKWAFSIMVGLHALESLYTMSLCIKYKASLKTTLAYVATTFFVGLPTWRDLRKRARAQSVIKSD</sequence>